<accession>A0A9D9IP86</accession>
<dbReference type="InterPro" id="IPR001375">
    <property type="entry name" value="Peptidase_S9_cat"/>
</dbReference>
<dbReference type="AlphaFoldDB" id="A0A9D9IP86"/>
<dbReference type="SUPFAM" id="SSF53474">
    <property type="entry name" value="alpha/beta-Hydrolases"/>
    <property type="match status" value="1"/>
</dbReference>
<dbReference type="PANTHER" id="PTHR11731">
    <property type="entry name" value="PROTEASE FAMILY S9B,C DIPEPTIDYL-PEPTIDASE IV-RELATED"/>
    <property type="match status" value="1"/>
</dbReference>
<evidence type="ECO:0000313" key="5">
    <source>
        <dbReference type="Proteomes" id="UP000823598"/>
    </source>
</evidence>
<dbReference type="GO" id="GO:0008239">
    <property type="term" value="F:dipeptidyl-peptidase activity"/>
    <property type="evidence" value="ECO:0007669"/>
    <property type="project" value="TreeGrafter"/>
</dbReference>
<organism evidence="4 5">
    <name type="scientific">Candidatus Limisoma faecipullorum</name>
    <dbReference type="NCBI Taxonomy" id="2840854"/>
    <lineage>
        <taxon>Bacteria</taxon>
        <taxon>Pseudomonadati</taxon>
        <taxon>Bacteroidota</taxon>
        <taxon>Bacteroidia</taxon>
        <taxon>Bacteroidales</taxon>
        <taxon>Candidatus Limisoma</taxon>
    </lineage>
</organism>
<dbReference type="Gene3D" id="3.40.50.1820">
    <property type="entry name" value="alpha/beta hydrolase"/>
    <property type="match status" value="1"/>
</dbReference>
<evidence type="ECO:0000256" key="1">
    <source>
        <dbReference type="ARBA" id="ARBA00023180"/>
    </source>
</evidence>
<dbReference type="InterPro" id="IPR029058">
    <property type="entry name" value="AB_hydrolase_fold"/>
</dbReference>
<dbReference type="Pfam" id="PF00326">
    <property type="entry name" value="Peptidase_S9"/>
    <property type="match status" value="1"/>
</dbReference>
<dbReference type="GO" id="GO:0006508">
    <property type="term" value="P:proteolysis"/>
    <property type="evidence" value="ECO:0007669"/>
    <property type="project" value="InterPro"/>
</dbReference>
<keyword evidence="1" id="KW-0325">Glycoprotein</keyword>
<evidence type="ECO:0000313" key="4">
    <source>
        <dbReference type="EMBL" id="MBO8475389.1"/>
    </source>
</evidence>
<evidence type="ECO:0000259" key="3">
    <source>
        <dbReference type="Pfam" id="PF00930"/>
    </source>
</evidence>
<name>A0A9D9IP86_9BACT</name>
<dbReference type="InterPro" id="IPR002469">
    <property type="entry name" value="Peptidase_S9B_N"/>
</dbReference>
<dbReference type="GO" id="GO:0008236">
    <property type="term" value="F:serine-type peptidase activity"/>
    <property type="evidence" value="ECO:0007669"/>
    <property type="project" value="InterPro"/>
</dbReference>
<feature type="domain" description="Dipeptidylpeptidase IV N-terminal" evidence="3">
    <location>
        <begin position="95"/>
        <end position="444"/>
    </location>
</feature>
<dbReference type="FunFam" id="3.40.50.1820:FF:000003">
    <property type="entry name" value="Dipeptidyl peptidase 4"/>
    <property type="match status" value="1"/>
</dbReference>
<feature type="domain" description="Peptidase S9 prolyl oligopeptidase catalytic" evidence="2">
    <location>
        <begin position="530"/>
        <end position="725"/>
    </location>
</feature>
<reference evidence="4" key="1">
    <citation type="submission" date="2020-10" db="EMBL/GenBank/DDBJ databases">
        <authorList>
            <person name="Gilroy R."/>
        </authorList>
    </citation>
    <scope>NUCLEOTIDE SEQUENCE</scope>
    <source>
        <strain evidence="4">6919</strain>
    </source>
</reference>
<dbReference type="Proteomes" id="UP000823598">
    <property type="component" value="Unassembled WGS sequence"/>
</dbReference>
<dbReference type="InterPro" id="IPR050278">
    <property type="entry name" value="Serine_Prot_S9B/DPPIV"/>
</dbReference>
<dbReference type="PANTHER" id="PTHR11731:SF193">
    <property type="entry name" value="DIPEPTIDYL PEPTIDASE 9"/>
    <property type="match status" value="1"/>
</dbReference>
<evidence type="ECO:0000259" key="2">
    <source>
        <dbReference type="Pfam" id="PF00326"/>
    </source>
</evidence>
<reference evidence="4" key="2">
    <citation type="journal article" date="2021" name="PeerJ">
        <title>Extensive microbial diversity within the chicken gut microbiome revealed by metagenomics and culture.</title>
        <authorList>
            <person name="Gilroy R."/>
            <person name="Ravi A."/>
            <person name="Getino M."/>
            <person name="Pursley I."/>
            <person name="Horton D.L."/>
            <person name="Alikhan N.F."/>
            <person name="Baker D."/>
            <person name="Gharbi K."/>
            <person name="Hall N."/>
            <person name="Watson M."/>
            <person name="Adriaenssens E.M."/>
            <person name="Foster-Nyarko E."/>
            <person name="Jarju S."/>
            <person name="Secka A."/>
            <person name="Antonio M."/>
            <person name="Oren A."/>
            <person name="Chaudhuri R.R."/>
            <person name="La Ragione R."/>
            <person name="Hildebrand F."/>
            <person name="Pallen M.J."/>
        </authorList>
    </citation>
    <scope>NUCLEOTIDE SEQUENCE</scope>
    <source>
        <strain evidence="4">6919</strain>
    </source>
</reference>
<sequence length="726" mass="82373">MKYTGIYLAVAAAISAFGNTDAQKLTLEECSLDARPSVPNEMVSDASGDTYYMLSDDGSRVERYDYKTGKKVADVMVSENLRDCNVEGWDGFIMSPDEKLMLLYTDVEPVYRNSFKASYYVYDIRRNNIKPLSENGAQEIPVFSPDSRMVAFVRDNNVFVAKLDYGTEIAVTKDGEKNNIINGVPDWVYQEEFGMLSSLAWSPDNLMLAFIKWDESEVPTYSFPLYRGECEPMEQYSYYPGQFEYKYPVAGETNSTVKVISYDVETRALKTMNVPLDYDGYVNKIEFGKTPERLMVTTLNRNQNEMKLYAVNPRSAIAKLVYTDKSDSWIDPSLTEMTRYYESFFVVASERDGYRHLYQYSNAGVLMKQLTKGEWEVTDFYGYDQVSKCFYFQSTQEGALNRTLSFVDAKGVVKKLSEKVGTNSAVFSNNMKFFVHGFSDVNTPAVYDLCTVKGKKLRTVVDNADYAGRFVGKMPVKEFFTVSSGGYELNGYMIKPRDFDTSKKYPVIMYQYSGPGSQLVLDKWELDWLHYAAQEGYIVACVDGRGTGGRGKKFASLVYKQLGKYESIDQVAAAKHIASLPYVDSSKIGIFGWSYGGYETLMAMTQPGNNFAAGVAVAPVTDWRFYDSIYSERFMRTPQQNESGYEGSSAINRIRNLEGRLLIVTGTADDNVHASNTFEYVAKAVSMNKMLDMMVYPNKNHHINGCQTRFALYSKIIDFFDTWLKK</sequence>
<comment type="caution">
    <text evidence="4">The sequence shown here is derived from an EMBL/GenBank/DDBJ whole genome shotgun (WGS) entry which is preliminary data.</text>
</comment>
<dbReference type="SUPFAM" id="SSF82171">
    <property type="entry name" value="DPP6 N-terminal domain-like"/>
    <property type="match status" value="1"/>
</dbReference>
<protein>
    <submittedName>
        <fullName evidence="4">S9 family peptidase</fullName>
    </submittedName>
</protein>
<dbReference type="EMBL" id="JADIMC010000004">
    <property type="protein sequence ID" value="MBO8475389.1"/>
    <property type="molecule type" value="Genomic_DNA"/>
</dbReference>
<dbReference type="Pfam" id="PF00930">
    <property type="entry name" value="DPPIV_N"/>
    <property type="match status" value="1"/>
</dbReference>
<gene>
    <name evidence="4" type="ORF">IAB88_00160</name>
</gene>
<proteinExistence type="predicted"/>
<dbReference type="Gene3D" id="2.140.10.30">
    <property type="entry name" value="Dipeptidylpeptidase IV, N-terminal domain"/>
    <property type="match status" value="1"/>
</dbReference>